<dbReference type="InterPro" id="IPR011234">
    <property type="entry name" value="Fumarylacetoacetase-like_C"/>
</dbReference>
<dbReference type="Gene3D" id="3.90.850.10">
    <property type="entry name" value="Fumarylacetoacetase-like, C-terminal domain"/>
    <property type="match status" value="1"/>
</dbReference>
<dbReference type="EMBL" id="JBHSGU010000001">
    <property type="protein sequence ID" value="MFC4698734.1"/>
    <property type="molecule type" value="Genomic_DNA"/>
</dbReference>
<sequence length="203" mass="22699">MNCVNFKNTAIQPSKVICIGRNYAAHIAELSNDVPSEPVIFIKPNSAISAELNTHAQDDIHFETELCFLIENNQFAGIGLGLDLTKRAVQDKLKEKGLPWERAKAFDHSALFTDFVSLPDSLTNLHFTLHINEQLTQQGSYELMLHKPQNVLKEIHSFMSTENGDIIMTGTPKGVGFVHSGDVFKVALYGGRQLLIEHQWIVN</sequence>
<keyword evidence="4" id="KW-1185">Reference proteome</keyword>
<gene>
    <name evidence="3" type="ORF">ACFO4O_00985</name>
</gene>
<dbReference type="PANTHER" id="PTHR11820:SF7">
    <property type="entry name" value="ACYLPYRUVASE FAHD1, MITOCHONDRIAL"/>
    <property type="match status" value="1"/>
</dbReference>
<protein>
    <submittedName>
        <fullName evidence="3">Fumarylacetoacetate hydrolase family protein</fullName>
    </submittedName>
</protein>
<reference evidence="4" key="1">
    <citation type="journal article" date="2019" name="Int. J. Syst. Evol. Microbiol.">
        <title>The Global Catalogue of Microorganisms (GCM) 10K type strain sequencing project: providing services to taxonomists for standard genome sequencing and annotation.</title>
        <authorList>
            <consortium name="The Broad Institute Genomics Platform"/>
            <consortium name="The Broad Institute Genome Sequencing Center for Infectious Disease"/>
            <person name="Wu L."/>
            <person name="Ma J."/>
        </authorList>
    </citation>
    <scope>NUCLEOTIDE SEQUENCE [LARGE SCALE GENOMIC DNA]</scope>
    <source>
        <strain evidence="4">KACC 12507</strain>
    </source>
</reference>
<dbReference type="InterPro" id="IPR036663">
    <property type="entry name" value="Fumarylacetoacetase_C_sf"/>
</dbReference>
<dbReference type="Proteomes" id="UP001595897">
    <property type="component" value="Unassembled WGS sequence"/>
</dbReference>
<dbReference type="RefSeq" id="WP_382405374.1">
    <property type="nucleotide sequence ID" value="NZ_JBHSGU010000001.1"/>
</dbReference>
<evidence type="ECO:0000313" key="4">
    <source>
        <dbReference type="Proteomes" id="UP001595897"/>
    </source>
</evidence>
<evidence type="ECO:0000313" key="3">
    <source>
        <dbReference type="EMBL" id="MFC4698734.1"/>
    </source>
</evidence>
<name>A0ABV9LRI8_9ALTE</name>
<dbReference type="GO" id="GO:0016787">
    <property type="term" value="F:hydrolase activity"/>
    <property type="evidence" value="ECO:0007669"/>
    <property type="project" value="UniProtKB-KW"/>
</dbReference>
<accession>A0ABV9LRI8</accession>
<evidence type="ECO:0000259" key="2">
    <source>
        <dbReference type="Pfam" id="PF01557"/>
    </source>
</evidence>
<comment type="caution">
    <text evidence="3">The sequence shown here is derived from an EMBL/GenBank/DDBJ whole genome shotgun (WGS) entry which is preliminary data.</text>
</comment>
<evidence type="ECO:0000256" key="1">
    <source>
        <dbReference type="ARBA" id="ARBA00022723"/>
    </source>
</evidence>
<dbReference type="PANTHER" id="PTHR11820">
    <property type="entry name" value="ACYLPYRUVASE"/>
    <property type="match status" value="1"/>
</dbReference>
<organism evidence="3 4">
    <name type="scientific">Glaciecola siphonariae</name>
    <dbReference type="NCBI Taxonomy" id="521012"/>
    <lineage>
        <taxon>Bacteria</taxon>
        <taxon>Pseudomonadati</taxon>
        <taxon>Pseudomonadota</taxon>
        <taxon>Gammaproteobacteria</taxon>
        <taxon>Alteromonadales</taxon>
        <taxon>Alteromonadaceae</taxon>
        <taxon>Glaciecola</taxon>
    </lineage>
</organism>
<proteinExistence type="predicted"/>
<keyword evidence="3" id="KW-0378">Hydrolase</keyword>
<keyword evidence="1" id="KW-0479">Metal-binding</keyword>
<dbReference type="SUPFAM" id="SSF56529">
    <property type="entry name" value="FAH"/>
    <property type="match status" value="1"/>
</dbReference>
<dbReference type="Pfam" id="PF01557">
    <property type="entry name" value="FAA_hydrolase"/>
    <property type="match status" value="1"/>
</dbReference>
<feature type="domain" description="Fumarylacetoacetase-like C-terminal" evidence="2">
    <location>
        <begin position="15"/>
        <end position="188"/>
    </location>
</feature>